<reference evidence="3" key="2">
    <citation type="submission" date="2015-01" db="EMBL/GenBank/DDBJ databases">
        <title>Evolutionary Origins and Diversification of the Mycorrhizal Mutualists.</title>
        <authorList>
            <consortium name="DOE Joint Genome Institute"/>
            <consortium name="Mycorrhizal Genomics Consortium"/>
            <person name="Kohler A."/>
            <person name="Kuo A."/>
            <person name="Nagy L.G."/>
            <person name="Floudas D."/>
            <person name="Copeland A."/>
            <person name="Barry K.W."/>
            <person name="Cichocki N."/>
            <person name="Veneault-Fourrey C."/>
            <person name="LaButti K."/>
            <person name="Lindquist E.A."/>
            <person name="Lipzen A."/>
            <person name="Lundell T."/>
            <person name="Morin E."/>
            <person name="Murat C."/>
            <person name="Riley R."/>
            <person name="Ohm R."/>
            <person name="Sun H."/>
            <person name="Tunlid A."/>
            <person name="Henrissat B."/>
            <person name="Grigoriev I.V."/>
            <person name="Hibbett D.S."/>
            <person name="Martin F."/>
        </authorList>
    </citation>
    <scope>NUCLEOTIDE SEQUENCE [LARGE SCALE GENOMIC DNA]</scope>
    <source>
        <strain evidence="3">MAFF 305830</strain>
    </source>
</reference>
<feature type="chain" id="PRO_5002157861" evidence="1">
    <location>
        <begin position="21"/>
        <end position="337"/>
    </location>
</feature>
<dbReference type="EMBL" id="KN824343">
    <property type="protein sequence ID" value="KIM23053.1"/>
    <property type="molecule type" value="Genomic_DNA"/>
</dbReference>
<organism evidence="2 3">
    <name type="scientific">Serendipita vermifera MAFF 305830</name>
    <dbReference type="NCBI Taxonomy" id="933852"/>
    <lineage>
        <taxon>Eukaryota</taxon>
        <taxon>Fungi</taxon>
        <taxon>Dikarya</taxon>
        <taxon>Basidiomycota</taxon>
        <taxon>Agaricomycotina</taxon>
        <taxon>Agaricomycetes</taxon>
        <taxon>Sebacinales</taxon>
        <taxon>Serendipitaceae</taxon>
        <taxon>Serendipita</taxon>
    </lineage>
</organism>
<evidence type="ECO:0000256" key="1">
    <source>
        <dbReference type="SAM" id="SignalP"/>
    </source>
</evidence>
<protein>
    <submittedName>
        <fullName evidence="2">Uncharacterized protein</fullName>
    </submittedName>
</protein>
<name>A0A0C2W9F6_SERVB</name>
<accession>A0A0C2W9F6</accession>
<reference evidence="2 3" key="1">
    <citation type="submission" date="2014-04" db="EMBL/GenBank/DDBJ databases">
        <authorList>
            <consortium name="DOE Joint Genome Institute"/>
            <person name="Kuo A."/>
            <person name="Zuccaro A."/>
            <person name="Kohler A."/>
            <person name="Nagy L.G."/>
            <person name="Floudas D."/>
            <person name="Copeland A."/>
            <person name="Barry K.W."/>
            <person name="Cichocki N."/>
            <person name="Veneault-Fourrey C."/>
            <person name="LaButti K."/>
            <person name="Lindquist E.A."/>
            <person name="Lipzen A."/>
            <person name="Lundell T."/>
            <person name="Morin E."/>
            <person name="Murat C."/>
            <person name="Sun H."/>
            <person name="Tunlid A."/>
            <person name="Henrissat B."/>
            <person name="Grigoriev I.V."/>
            <person name="Hibbett D.S."/>
            <person name="Martin F."/>
            <person name="Nordberg H.P."/>
            <person name="Cantor M.N."/>
            <person name="Hua S.X."/>
        </authorList>
    </citation>
    <scope>NUCLEOTIDE SEQUENCE [LARGE SCALE GENOMIC DNA]</scope>
    <source>
        <strain evidence="2 3">MAFF 305830</strain>
    </source>
</reference>
<evidence type="ECO:0000313" key="3">
    <source>
        <dbReference type="Proteomes" id="UP000054097"/>
    </source>
</evidence>
<gene>
    <name evidence="2" type="ORF">M408DRAFT_266801</name>
</gene>
<feature type="signal peptide" evidence="1">
    <location>
        <begin position="1"/>
        <end position="20"/>
    </location>
</feature>
<evidence type="ECO:0000313" key="2">
    <source>
        <dbReference type="EMBL" id="KIM23053.1"/>
    </source>
</evidence>
<dbReference type="OrthoDB" id="2349272at2759"/>
<dbReference type="Proteomes" id="UP000054097">
    <property type="component" value="Unassembled WGS sequence"/>
</dbReference>
<keyword evidence="3" id="KW-1185">Reference proteome</keyword>
<proteinExistence type="predicted"/>
<sequence length="337" mass="35902">MPFLCSLVSCIVIWVENYMATSHTSCNLFIALYSNSSVSGAHYSSLPPPTPIFTLLSDLGVTFSSSSRTLTIFNHSGLAQFKSLNRANNRIFTPSILSSMHFQMSVAPFALLLSFGLASARPISTTTVAAINGSDNNNNATIRPFGMTAAQILQAVPSTASCASEVKACRTATQIAPLVNKSFAKFGFITPGEQAALFSLMAFESGNFVFDVNAFPGRPGQGTRNMMMFDFILPYALQFNRTAVLAIRPDLTSQSTAADVPNDDEKNAIRATVLSDDLSFASAAWFLRTKCPSRIAIGLQSASADAFNAYMGPDCIGAGQDPARLAGYQTTLAAMGV</sequence>
<dbReference type="AlphaFoldDB" id="A0A0C2W9F6"/>
<dbReference type="HOGENOM" id="CLU_071125_1_0_1"/>
<keyword evidence="1" id="KW-0732">Signal</keyword>